<dbReference type="Pfam" id="PF09084">
    <property type="entry name" value="NMT1"/>
    <property type="match status" value="1"/>
</dbReference>
<gene>
    <name evidence="3" type="ORF">JAZ07_04055</name>
</gene>
<evidence type="ECO:0000256" key="1">
    <source>
        <dbReference type="SAM" id="Phobius"/>
    </source>
</evidence>
<keyword evidence="1" id="KW-0812">Transmembrane</keyword>
<dbReference type="PANTHER" id="PTHR30024:SF48">
    <property type="entry name" value="ABC TRANSPORTER SUBSTRATE-BINDING PROTEIN"/>
    <property type="match status" value="1"/>
</dbReference>
<dbReference type="InterPro" id="IPR015168">
    <property type="entry name" value="SsuA/THI5"/>
</dbReference>
<evidence type="ECO:0000313" key="3">
    <source>
        <dbReference type="EMBL" id="MCG7945502.1"/>
    </source>
</evidence>
<dbReference type="EMBL" id="JAEPCM010000105">
    <property type="protein sequence ID" value="MCG7945502.1"/>
    <property type="molecule type" value="Genomic_DNA"/>
</dbReference>
<feature type="domain" description="SsuA/THI5-like" evidence="2">
    <location>
        <begin position="65"/>
        <end position="266"/>
    </location>
</feature>
<dbReference type="SUPFAM" id="SSF53850">
    <property type="entry name" value="Periplasmic binding protein-like II"/>
    <property type="match status" value="1"/>
</dbReference>
<keyword evidence="1" id="KW-1133">Transmembrane helix</keyword>
<comment type="caution">
    <text evidence="3">The sequence shown here is derived from an EMBL/GenBank/DDBJ whole genome shotgun (WGS) entry which is preliminary data.</text>
</comment>
<evidence type="ECO:0000313" key="4">
    <source>
        <dbReference type="Proteomes" id="UP000886667"/>
    </source>
</evidence>
<accession>A0A9E4N396</accession>
<evidence type="ECO:0000259" key="2">
    <source>
        <dbReference type="Pfam" id="PF09084"/>
    </source>
</evidence>
<proteinExistence type="predicted"/>
<reference evidence="3" key="1">
    <citation type="journal article" date="2021" name="Proc. Natl. Acad. Sci. U.S.A.">
        <title>Global biogeography of chemosynthetic symbionts reveals both localized and globally distributed symbiont groups. .</title>
        <authorList>
            <person name="Osvatic J.T."/>
            <person name="Wilkins L.G.E."/>
            <person name="Leibrecht L."/>
            <person name="Leray M."/>
            <person name="Zauner S."/>
            <person name="Polzin J."/>
            <person name="Camacho Y."/>
            <person name="Gros O."/>
            <person name="van Gils J.A."/>
            <person name="Eisen J.A."/>
            <person name="Petersen J.M."/>
            <person name="Yuen B."/>
        </authorList>
    </citation>
    <scope>NUCLEOTIDE SEQUENCE</scope>
    <source>
        <strain evidence="3">MAGclacostrist064TRANS</strain>
    </source>
</reference>
<dbReference type="Gene3D" id="3.40.190.10">
    <property type="entry name" value="Periplasmic binding protein-like II"/>
    <property type="match status" value="2"/>
</dbReference>
<keyword evidence="1" id="KW-0472">Membrane</keyword>
<dbReference type="Proteomes" id="UP000886667">
    <property type="component" value="Unassembled WGS sequence"/>
</dbReference>
<protein>
    <submittedName>
        <fullName evidence="3">ABC transporter substrate-binding protein</fullName>
    </submittedName>
</protein>
<dbReference type="PANTHER" id="PTHR30024">
    <property type="entry name" value="ALIPHATIC SULFONATES-BINDING PROTEIN-RELATED"/>
    <property type="match status" value="1"/>
</dbReference>
<dbReference type="AlphaFoldDB" id="A0A9E4N396"/>
<sequence>MNPGKALAGGTLAHIVTTKGPVFVALILLLYTTCTFSANSVKMAVLKFGTVNWELDVIKRHGLDQEQGFNLQAVEMAGKQATMVALQAGSVDIAVSDWIWVSRQRNEGKAFAFVPYSTALGALVIPQDSQVKQIKDLQGLRLGIAGGPLDKSWLLLQALAFQQSGIALDKALTPVFAAPPLLNQQLKQGRIDAVLNFWPYVARLEAIGMQQLIGVQDVSRGLGIHSQVPFVGYVFDDQWAERHKDLIRGFIRATTKAKRIMLNSDQEWEQLRPLMKAPDEATFVALRDGFRAGIPRQWGDTEQNDAKQLFDILFRLGGKRLVGNTTQLAEGTFWSDTVE</sequence>
<organism evidence="3 4">
    <name type="scientific">Candidatus Thiodiazotropha taylori</name>
    <dbReference type="NCBI Taxonomy" id="2792791"/>
    <lineage>
        <taxon>Bacteria</taxon>
        <taxon>Pseudomonadati</taxon>
        <taxon>Pseudomonadota</taxon>
        <taxon>Gammaproteobacteria</taxon>
        <taxon>Chromatiales</taxon>
        <taxon>Sedimenticolaceae</taxon>
        <taxon>Candidatus Thiodiazotropha</taxon>
    </lineage>
</organism>
<name>A0A9E4N396_9GAMM</name>
<feature type="transmembrane region" description="Helical" evidence="1">
    <location>
        <begin position="20"/>
        <end position="38"/>
    </location>
</feature>